<feature type="compositionally biased region" description="Low complexity" evidence="1">
    <location>
        <begin position="155"/>
        <end position="164"/>
    </location>
</feature>
<dbReference type="AlphaFoldDB" id="A0AAD9FTJ1"/>
<evidence type="ECO:0000313" key="4">
    <source>
        <dbReference type="Proteomes" id="UP001182556"/>
    </source>
</evidence>
<name>A0AAD9FTJ1_PAPLA</name>
<accession>A0AAD9FTJ1</accession>
<feature type="region of interest" description="Disordered" evidence="1">
    <location>
        <begin position="1"/>
        <end position="20"/>
    </location>
</feature>
<feature type="domain" description="DUF7923" evidence="2">
    <location>
        <begin position="230"/>
        <end position="381"/>
    </location>
</feature>
<sequence>MFEAADLVDLSQTGPPPSSTEKICVLGSRQVSPLLLSSAASSMWEPILPTSIFASPNPRLVPLPPSPLSRTSLSPQEVEVRAFDATELTLTRPDSSVQMRAVDTHAERDTLSDLIRDVSRSREKLRVALTDFMATTEDELARMRRISGSEEDLSSKSGSGSSRGVLDVEPDSQRLQKTNERLEQECKRYQTQAAVHVKEMAQKAVLGKRHIRLLEEHDRLREKLRQAEWKFGVVLLEGEARMFHPDDLAAAYDGGARVARRIRDRVHEIWDIASKQEPLAALALHLYIDIPKVRDELFQTDTNCHDFLDGINEQDPLNIVVDALFGAPMADKIRVQLGQAIQSIQCAFILMGGPYHQYSPQLFESPADCRADKIYAIKSRASDDRWQSALGMDKIIPIPSLYPFTPEEWEGLGGRHPGAMGRRSATPPTPDVPEANLTGEDTQHASLGVLPSARTWSGGQAFVEPLSHGAVETPKATAGSLLDQYYIERENRQLREPSQLAPSQDLLNIPRDSMFKWSKIDQTSQQRLPDSERQLVIPVDIELEGSVSGSPPESDEEDPSVDVPHSAKSFVQRPTIVVQRNDDISSDANSYRTGSTARPSRSLTSSAAPSILSSTANLSGSSNETPVVSPTTPATHPPSTVHPSRRASIRIRTLDVLPHLGPHLGVTHGAQSRRKS</sequence>
<reference evidence="3" key="1">
    <citation type="submission" date="2023-02" db="EMBL/GenBank/DDBJ databases">
        <title>Identification and recombinant expression of a fungal hydrolase from Papiliotrema laurentii that hydrolyzes apple cutin and clears colloidal polyester polyurethane.</title>
        <authorList>
            <consortium name="DOE Joint Genome Institute"/>
            <person name="Roman V.A."/>
            <person name="Bojanowski C."/>
            <person name="Crable B.R."/>
            <person name="Wagner D.N."/>
            <person name="Hung C.S."/>
            <person name="Nadeau L.J."/>
            <person name="Schratz L."/>
            <person name="Haridas S."/>
            <person name="Pangilinan J."/>
            <person name="Lipzen A."/>
            <person name="Na H."/>
            <person name="Yan M."/>
            <person name="Ng V."/>
            <person name="Grigoriev I.V."/>
            <person name="Spatafora J.W."/>
            <person name="Barlow D."/>
            <person name="Biffinger J."/>
            <person name="Kelley-Loughnane N."/>
            <person name="Varaljay V.A."/>
            <person name="Crookes-Goodson W.J."/>
        </authorList>
    </citation>
    <scope>NUCLEOTIDE SEQUENCE</scope>
    <source>
        <strain evidence="3">5307AH</strain>
    </source>
</reference>
<dbReference type="InterPro" id="IPR057683">
    <property type="entry name" value="DUF7923"/>
</dbReference>
<gene>
    <name evidence="3" type="ORF">DB88DRAFT_539263</name>
</gene>
<keyword evidence="4" id="KW-1185">Reference proteome</keyword>
<feature type="compositionally biased region" description="Low complexity" evidence="1">
    <location>
        <begin position="625"/>
        <end position="642"/>
    </location>
</feature>
<feature type="region of interest" description="Disordered" evidence="1">
    <location>
        <begin position="418"/>
        <end position="438"/>
    </location>
</feature>
<dbReference type="EMBL" id="JAODAN010000003">
    <property type="protein sequence ID" value="KAK1925858.1"/>
    <property type="molecule type" value="Genomic_DNA"/>
</dbReference>
<dbReference type="Pfam" id="PF25540">
    <property type="entry name" value="DUF7923"/>
    <property type="match status" value="1"/>
</dbReference>
<organism evidence="3 4">
    <name type="scientific">Papiliotrema laurentii</name>
    <name type="common">Cryptococcus laurentii</name>
    <dbReference type="NCBI Taxonomy" id="5418"/>
    <lineage>
        <taxon>Eukaryota</taxon>
        <taxon>Fungi</taxon>
        <taxon>Dikarya</taxon>
        <taxon>Basidiomycota</taxon>
        <taxon>Agaricomycotina</taxon>
        <taxon>Tremellomycetes</taxon>
        <taxon>Tremellales</taxon>
        <taxon>Rhynchogastremaceae</taxon>
        <taxon>Papiliotrema</taxon>
    </lineage>
</organism>
<comment type="caution">
    <text evidence="3">The sequence shown here is derived from an EMBL/GenBank/DDBJ whole genome shotgun (WGS) entry which is preliminary data.</text>
</comment>
<evidence type="ECO:0000256" key="1">
    <source>
        <dbReference type="SAM" id="MobiDB-lite"/>
    </source>
</evidence>
<evidence type="ECO:0000259" key="2">
    <source>
        <dbReference type="Pfam" id="PF25540"/>
    </source>
</evidence>
<protein>
    <recommendedName>
        <fullName evidence="2">DUF7923 domain-containing protein</fullName>
    </recommendedName>
</protein>
<evidence type="ECO:0000313" key="3">
    <source>
        <dbReference type="EMBL" id="KAK1925858.1"/>
    </source>
</evidence>
<feature type="region of interest" description="Disordered" evidence="1">
    <location>
        <begin position="544"/>
        <end position="647"/>
    </location>
</feature>
<dbReference type="Proteomes" id="UP001182556">
    <property type="component" value="Unassembled WGS sequence"/>
</dbReference>
<feature type="region of interest" description="Disordered" evidence="1">
    <location>
        <begin position="146"/>
        <end position="175"/>
    </location>
</feature>
<feature type="compositionally biased region" description="Polar residues" evidence="1">
    <location>
        <begin position="586"/>
        <end position="624"/>
    </location>
</feature>
<proteinExistence type="predicted"/>